<accession>A0ABP8USN2</accession>
<organism evidence="2 3">
    <name type="scientific">Actinoallomurus vinaceus</name>
    <dbReference type="NCBI Taxonomy" id="1080074"/>
    <lineage>
        <taxon>Bacteria</taxon>
        <taxon>Bacillati</taxon>
        <taxon>Actinomycetota</taxon>
        <taxon>Actinomycetes</taxon>
        <taxon>Streptosporangiales</taxon>
        <taxon>Thermomonosporaceae</taxon>
        <taxon>Actinoallomurus</taxon>
    </lineage>
</organism>
<name>A0ABP8USN2_9ACTN</name>
<gene>
    <name evidence="2" type="ORF">GCM10023196_084750</name>
</gene>
<sequence>MALVRAAVAFGAMAALSAGTVQAAHAAPRPAASTPAGKARNLKSKIVTGRPMRKPIPLGSRRFAGPTPTVKVDILDRDGNAPPDANVSSVTFMAFGGGDWFDGTPVDGHVEGAIPAGDYAVQVRVKTDAKSGATSTTLVYRSKVSITADTSLTLDARQGRPVTASVDRADAGVKDLTVQLMQDLGSGPEGVAMDGGTNFYITPTGTDGGLTYTVQALLTRNGAETGSPYVYNLGAASPGIPADPALRARTSALAAVRTTYTGEGGPACGGSHAGADWGTGMVLLPFTGLGSLPTTRTEYFTPGLDWSTDEDVTGGDCGFGFDSTDVRSRSVNFPRAGSYTRGWSAAPLGPAAAAIYWSANSGPDAEPAMFVPMLSSADARSQIAPYANMTGTSTLRDAAGNVVATSDQPGTAQGWTAPAPGQYTLTIDAERSAAPRSDLATRQHDVWNLTVDDGPKVTLPALRYRTALDSGSRGKAGADQAVTVVPDGTDGTPTLRVSCDDGVTWKDVALHKDGTAWTGTVHNPSSGYVSLRTAVAGVVDQTVIRAYGVR</sequence>
<keyword evidence="1" id="KW-0732">Signal</keyword>
<evidence type="ECO:0000256" key="1">
    <source>
        <dbReference type="SAM" id="SignalP"/>
    </source>
</evidence>
<evidence type="ECO:0000313" key="2">
    <source>
        <dbReference type="EMBL" id="GAA4636149.1"/>
    </source>
</evidence>
<proteinExistence type="predicted"/>
<feature type="chain" id="PRO_5046847974" evidence="1">
    <location>
        <begin position="24"/>
        <end position="550"/>
    </location>
</feature>
<reference evidence="3" key="1">
    <citation type="journal article" date="2019" name="Int. J. Syst. Evol. Microbiol.">
        <title>The Global Catalogue of Microorganisms (GCM) 10K type strain sequencing project: providing services to taxonomists for standard genome sequencing and annotation.</title>
        <authorList>
            <consortium name="The Broad Institute Genomics Platform"/>
            <consortium name="The Broad Institute Genome Sequencing Center for Infectious Disease"/>
            <person name="Wu L."/>
            <person name="Ma J."/>
        </authorList>
    </citation>
    <scope>NUCLEOTIDE SEQUENCE [LARGE SCALE GENOMIC DNA]</scope>
    <source>
        <strain evidence="3">JCM 17939</strain>
    </source>
</reference>
<protein>
    <submittedName>
        <fullName evidence="2">Uncharacterized protein</fullName>
    </submittedName>
</protein>
<evidence type="ECO:0000313" key="3">
    <source>
        <dbReference type="Proteomes" id="UP001501442"/>
    </source>
</evidence>
<feature type="signal peptide" evidence="1">
    <location>
        <begin position="1"/>
        <end position="23"/>
    </location>
</feature>
<dbReference type="EMBL" id="BAABHK010000017">
    <property type="protein sequence ID" value="GAA4636149.1"/>
    <property type="molecule type" value="Genomic_DNA"/>
</dbReference>
<comment type="caution">
    <text evidence="2">The sequence shown here is derived from an EMBL/GenBank/DDBJ whole genome shotgun (WGS) entry which is preliminary data.</text>
</comment>
<dbReference type="Proteomes" id="UP001501442">
    <property type="component" value="Unassembled WGS sequence"/>
</dbReference>
<keyword evidence="3" id="KW-1185">Reference proteome</keyword>
<dbReference type="RefSeq" id="WP_345439141.1">
    <property type="nucleotide sequence ID" value="NZ_BAABHK010000017.1"/>
</dbReference>